<reference evidence="2" key="1">
    <citation type="submission" date="2021-01" db="EMBL/GenBank/DDBJ databases">
        <authorList>
            <person name="Corre E."/>
            <person name="Pelletier E."/>
            <person name="Niang G."/>
            <person name="Scheremetjew M."/>
            <person name="Finn R."/>
            <person name="Kale V."/>
            <person name="Holt S."/>
            <person name="Cochrane G."/>
            <person name="Meng A."/>
            <person name="Brown T."/>
            <person name="Cohen L."/>
        </authorList>
    </citation>
    <scope>NUCLEOTIDE SEQUENCE</scope>
    <source>
        <strain evidence="2">PLY429</strain>
    </source>
</reference>
<accession>A0A7S1WYU4</accession>
<sequence length="286" mass="31537">MSITTCPFFEGTRRSGQDFVMSSSRPIRTAPAALQTQKGDMIGYTTMYKSMVLKDPLTGGTAAPGGPRMPSQEPSTRARVLPHSVPSRLEKNSTYTVNFGSYGHDPMTRTAASHKDMTMTSTTHELNLGTTRTTRQVPGYSGFMPASKKNDRAVEHGMGAIPRSSAKTDMLLYSLDQYSRERVPKYLGSRPQANRNIRLDEKPTLATTQGITNHHATKRVPPPVDRSAFIDSNKGTGSFFTDGGTFKSDNGKHESDLYYMSLRPLEGYPQMHFPSQRTKTGGHFTS</sequence>
<dbReference type="EMBL" id="HBGG01005076">
    <property type="protein sequence ID" value="CAD9200158.1"/>
    <property type="molecule type" value="Transcribed_RNA"/>
</dbReference>
<dbReference type="AlphaFoldDB" id="A0A7S1WYU4"/>
<evidence type="ECO:0008006" key="3">
    <source>
        <dbReference type="Google" id="ProtNLM"/>
    </source>
</evidence>
<proteinExistence type="predicted"/>
<gene>
    <name evidence="2" type="ORF">TCHU04912_LOCUS2391</name>
</gene>
<organism evidence="2">
    <name type="scientific">Tetraselmis chuii</name>
    <dbReference type="NCBI Taxonomy" id="63592"/>
    <lineage>
        <taxon>Eukaryota</taxon>
        <taxon>Viridiplantae</taxon>
        <taxon>Chlorophyta</taxon>
        <taxon>core chlorophytes</taxon>
        <taxon>Chlorodendrophyceae</taxon>
        <taxon>Chlorodendrales</taxon>
        <taxon>Chlorodendraceae</taxon>
        <taxon>Tetraselmis</taxon>
    </lineage>
</organism>
<name>A0A7S1WYU4_9CHLO</name>
<evidence type="ECO:0000313" key="2">
    <source>
        <dbReference type="EMBL" id="CAD9200158.1"/>
    </source>
</evidence>
<evidence type="ECO:0000256" key="1">
    <source>
        <dbReference type="SAM" id="MobiDB-lite"/>
    </source>
</evidence>
<protein>
    <recommendedName>
        <fullName evidence="3">Flagellar associated protein</fullName>
    </recommendedName>
</protein>
<feature type="region of interest" description="Disordered" evidence="1">
    <location>
        <begin position="58"/>
        <end position="78"/>
    </location>
</feature>